<protein>
    <submittedName>
        <fullName evidence="1">Uncharacterized protein</fullName>
    </submittedName>
</protein>
<dbReference type="Proteomes" id="UP000000933">
    <property type="component" value="Chromosome"/>
</dbReference>
<sequence>MGYVPEDHLNGEAVFTLFSWDREQNVFRMGRTLQGLE</sequence>
<dbReference type="KEGG" id="srm:SRM_01182"/>
<reference evidence="1 2" key="1">
    <citation type="journal article" date="2010" name="ISME J.">
        <title>Fine-scale evolution: genomic, phenotypic and ecological differentiation in two coexisting Salinibacter ruber strains.</title>
        <authorList>
            <person name="Pena A."/>
            <person name="Teeling H."/>
            <person name="Huerta-Cepas J."/>
            <person name="Santos F."/>
            <person name="Yarza P."/>
            <person name="Brito-Echeverria J."/>
            <person name="Lucio M."/>
            <person name="Schmitt-Kopplin P."/>
            <person name="Meseguer I."/>
            <person name="Schenowitz C."/>
            <person name="Dossat C."/>
            <person name="Barbe V."/>
            <person name="Dopazo J."/>
            <person name="Rossello-Mora R."/>
            <person name="Schuler M."/>
            <person name="Glockner F.O."/>
            <person name="Amann R."/>
            <person name="Gabaldon T."/>
            <person name="Anton J."/>
        </authorList>
    </citation>
    <scope>NUCLEOTIDE SEQUENCE [LARGE SCALE GENOMIC DNA]</scope>
    <source>
        <strain evidence="1 2">M8</strain>
    </source>
</reference>
<evidence type="ECO:0000313" key="2">
    <source>
        <dbReference type="Proteomes" id="UP000000933"/>
    </source>
</evidence>
<dbReference type="EMBL" id="FP565814">
    <property type="protein sequence ID" value="CBH24103.1"/>
    <property type="molecule type" value="Genomic_DNA"/>
</dbReference>
<dbReference type="AlphaFoldDB" id="D5H7U8"/>
<proteinExistence type="predicted"/>
<accession>D5H7U8</accession>
<gene>
    <name evidence="1" type="ordered locus">SRM_01182</name>
</gene>
<name>D5H7U8_SALRM</name>
<reference evidence="2" key="2">
    <citation type="submission" date="2010-04" db="EMBL/GenBank/DDBJ databases">
        <title>Genome sequence of Salinibacter ruber M8.</title>
        <authorList>
            <consortium name="Genoscope"/>
        </authorList>
    </citation>
    <scope>NUCLEOTIDE SEQUENCE [LARGE SCALE GENOMIC DNA]</scope>
    <source>
        <strain evidence="2">M8</strain>
    </source>
</reference>
<organism evidence="1 2">
    <name type="scientific">Salinibacter ruber (strain M8)</name>
    <dbReference type="NCBI Taxonomy" id="761659"/>
    <lineage>
        <taxon>Bacteria</taxon>
        <taxon>Pseudomonadati</taxon>
        <taxon>Rhodothermota</taxon>
        <taxon>Rhodothermia</taxon>
        <taxon>Rhodothermales</taxon>
        <taxon>Salinibacteraceae</taxon>
        <taxon>Salinibacter</taxon>
    </lineage>
</organism>
<evidence type="ECO:0000313" key="1">
    <source>
        <dbReference type="EMBL" id="CBH24103.1"/>
    </source>
</evidence>
<dbReference type="HOGENOM" id="CLU_3348494_0_0_10"/>